<evidence type="ECO:0000313" key="1">
    <source>
        <dbReference type="EMBL" id="CAD5118325.1"/>
    </source>
</evidence>
<dbReference type="Proteomes" id="UP000549394">
    <property type="component" value="Unassembled WGS sequence"/>
</dbReference>
<reference evidence="1 2" key="1">
    <citation type="submission" date="2020-08" db="EMBL/GenBank/DDBJ databases">
        <authorList>
            <person name="Hejnol A."/>
        </authorList>
    </citation>
    <scope>NUCLEOTIDE SEQUENCE [LARGE SCALE GENOMIC DNA]</scope>
</reference>
<sequence length="285" mass="33524">MAAPRLVFDFSATTIPDFDSRCFNSKGNFHSWLVDNITIVCGTKKIFEPKKYQEEKTLNINSDKHILVVQSVKCHIDVSFYKKFQYGKYSGDVFIYNSAVYSRGQRSFVIRYELTHPSYNKPFFVGYSNHVLIDKATRKPAILTKNMIEWFDNERVPEQSTKIPRITPPENTFEDTSMVLSSQIDWYFHLNHSEYNKLCFDCAAKAVSKNFYRFFHSDICHYHIKDTFKLQLGECLMGDKLRIITWQDETKSEIIYFQIIRISSNQIVFEMTVIYYKESLSLGKL</sequence>
<proteinExistence type="predicted"/>
<dbReference type="Gene3D" id="3.10.129.10">
    <property type="entry name" value="Hotdog Thioesterase"/>
    <property type="match status" value="1"/>
</dbReference>
<organism evidence="1 2">
    <name type="scientific">Dimorphilus gyrociliatus</name>
    <dbReference type="NCBI Taxonomy" id="2664684"/>
    <lineage>
        <taxon>Eukaryota</taxon>
        <taxon>Metazoa</taxon>
        <taxon>Spiralia</taxon>
        <taxon>Lophotrochozoa</taxon>
        <taxon>Annelida</taxon>
        <taxon>Polychaeta</taxon>
        <taxon>Polychaeta incertae sedis</taxon>
        <taxon>Dinophilidae</taxon>
        <taxon>Dimorphilus</taxon>
    </lineage>
</organism>
<dbReference type="PANTHER" id="PTHR34487">
    <property type="entry name" value="ACYL-ACP THIOESTERASE"/>
    <property type="match status" value="1"/>
</dbReference>
<protein>
    <submittedName>
        <fullName evidence="1">DgyrCDS7038</fullName>
    </submittedName>
</protein>
<comment type="caution">
    <text evidence="1">The sequence shown here is derived from an EMBL/GenBank/DDBJ whole genome shotgun (WGS) entry which is preliminary data.</text>
</comment>
<dbReference type="AlphaFoldDB" id="A0A7I8VQ16"/>
<dbReference type="EMBL" id="CAJFCJ010000008">
    <property type="protein sequence ID" value="CAD5118325.1"/>
    <property type="molecule type" value="Genomic_DNA"/>
</dbReference>
<name>A0A7I8VQ16_9ANNE</name>
<gene>
    <name evidence="1" type="ORF">DGYR_LOCUS6718</name>
</gene>
<dbReference type="SUPFAM" id="SSF54637">
    <property type="entry name" value="Thioesterase/thiol ester dehydrase-isomerase"/>
    <property type="match status" value="2"/>
</dbReference>
<accession>A0A7I8VQ16</accession>
<evidence type="ECO:0000313" key="2">
    <source>
        <dbReference type="Proteomes" id="UP000549394"/>
    </source>
</evidence>
<dbReference type="InterPro" id="IPR029069">
    <property type="entry name" value="HotDog_dom_sf"/>
</dbReference>
<dbReference type="PANTHER" id="PTHR34487:SF1">
    <property type="entry name" value="ACYL-ACP THIOESTERASE"/>
    <property type="match status" value="1"/>
</dbReference>
<dbReference type="OrthoDB" id="5975054at2759"/>
<keyword evidence="2" id="KW-1185">Reference proteome</keyword>